<reference evidence="1 2" key="1">
    <citation type="journal article" date="2019" name="Sci. Rep.">
        <title>Orb-weaving spider Araneus ventricosus genome elucidates the spidroin gene catalogue.</title>
        <authorList>
            <person name="Kono N."/>
            <person name="Nakamura H."/>
            <person name="Ohtoshi R."/>
            <person name="Moran D.A.P."/>
            <person name="Shinohara A."/>
            <person name="Yoshida Y."/>
            <person name="Fujiwara M."/>
            <person name="Mori M."/>
            <person name="Tomita M."/>
            <person name="Arakawa K."/>
        </authorList>
    </citation>
    <scope>NUCLEOTIDE SEQUENCE [LARGE SCALE GENOMIC DNA]</scope>
</reference>
<name>A0A4Y2SKA2_ARAVE</name>
<evidence type="ECO:0000313" key="1">
    <source>
        <dbReference type="EMBL" id="GBN88652.1"/>
    </source>
</evidence>
<proteinExistence type="predicted"/>
<sequence>MAPRGYVISPNNFCFICGECTVESQQRNISDFVKKVYFAYFKLKLGDQDKQWAPHKKYQFRTHLRVWMVSGGILRMATHYRTGTNSSDFYVDDGPQPFSQSDLNDLVRDLGFSKDGAELLGSKPKK</sequence>
<evidence type="ECO:0000313" key="2">
    <source>
        <dbReference type="Proteomes" id="UP000499080"/>
    </source>
</evidence>
<comment type="caution">
    <text evidence="1">The sequence shown here is derived from an EMBL/GenBank/DDBJ whole genome shotgun (WGS) entry which is preliminary data.</text>
</comment>
<dbReference type="EMBL" id="BGPR01022396">
    <property type="protein sequence ID" value="GBN88652.1"/>
    <property type="molecule type" value="Genomic_DNA"/>
</dbReference>
<organism evidence="1 2">
    <name type="scientific">Araneus ventricosus</name>
    <name type="common">Orbweaver spider</name>
    <name type="synonym">Epeira ventricosa</name>
    <dbReference type="NCBI Taxonomy" id="182803"/>
    <lineage>
        <taxon>Eukaryota</taxon>
        <taxon>Metazoa</taxon>
        <taxon>Ecdysozoa</taxon>
        <taxon>Arthropoda</taxon>
        <taxon>Chelicerata</taxon>
        <taxon>Arachnida</taxon>
        <taxon>Araneae</taxon>
        <taxon>Araneomorphae</taxon>
        <taxon>Entelegynae</taxon>
        <taxon>Araneoidea</taxon>
        <taxon>Araneidae</taxon>
        <taxon>Araneus</taxon>
    </lineage>
</organism>
<accession>A0A4Y2SKA2</accession>
<protein>
    <submittedName>
        <fullName evidence="1">Uncharacterized protein</fullName>
    </submittedName>
</protein>
<dbReference type="AlphaFoldDB" id="A0A4Y2SKA2"/>
<gene>
    <name evidence="1" type="ORF">AVEN_204563_1</name>
</gene>
<keyword evidence="2" id="KW-1185">Reference proteome</keyword>
<dbReference type="Proteomes" id="UP000499080">
    <property type="component" value="Unassembled WGS sequence"/>
</dbReference>